<dbReference type="CDD" id="cd19074">
    <property type="entry name" value="Aldo_ket_red_shaker-like"/>
    <property type="match status" value="1"/>
</dbReference>
<dbReference type="GO" id="GO:0016491">
    <property type="term" value="F:oxidoreductase activity"/>
    <property type="evidence" value="ECO:0007669"/>
    <property type="project" value="UniProtKB-KW"/>
</dbReference>
<dbReference type="Pfam" id="PF00248">
    <property type="entry name" value="Aldo_ket_red"/>
    <property type="match status" value="1"/>
</dbReference>
<dbReference type="FunFam" id="3.20.20.100:FF:000004">
    <property type="entry name" value="Oxidoreductase, aldo/keto reductase"/>
    <property type="match status" value="1"/>
</dbReference>
<evidence type="ECO:0000256" key="1">
    <source>
        <dbReference type="ARBA" id="ARBA00006515"/>
    </source>
</evidence>
<evidence type="ECO:0000256" key="3">
    <source>
        <dbReference type="ARBA" id="ARBA00023002"/>
    </source>
</evidence>
<dbReference type="SUPFAM" id="SSF51430">
    <property type="entry name" value="NAD(P)-linked oxidoreductase"/>
    <property type="match status" value="1"/>
</dbReference>
<comment type="similarity">
    <text evidence="1">Belongs to the shaker potassium channel beta subunit family.</text>
</comment>
<dbReference type="Gene3D" id="3.20.20.100">
    <property type="entry name" value="NADP-dependent oxidoreductase domain"/>
    <property type="match status" value="1"/>
</dbReference>
<evidence type="ECO:0000259" key="4">
    <source>
        <dbReference type="Pfam" id="PF00248"/>
    </source>
</evidence>
<organism evidence="5 6">
    <name type="scientific">Brevinema andersonii</name>
    <dbReference type="NCBI Taxonomy" id="34097"/>
    <lineage>
        <taxon>Bacteria</taxon>
        <taxon>Pseudomonadati</taxon>
        <taxon>Spirochaetota</taxon>
        <taxon>Spirochaetia</taxon>
        <taxon>Brevinematales</taxon>
        <taxon>Brevinemataceae</taxon>
        <taxon>Brevinema</taxon>
    </lineage>
</organism>
<keyword evidence="3" id="KW-0560">Oxidoreductase</keyword>
<keyword evidence="6" id="KW-1185">Reference proteome</keyword>
<name>A0A1I1DS56_BREAD</name>
<reference evidence="6" key="1">
    <citation type="submission" date="2016-10" db="EMBL/GenBank/DDBJ databases">
        <authorList>
            <person name="Varghese N."/>
            <person name="Submissions S."/>
        </authorList>
    </citation>
    <scope>NUCLEOTIDE SEQUENCE [LARGE SCALE GENOMIC DNA]</scope>
    <source>
        <strain evidence="6">ATCC 43811</strain>
    </source>
</reference>
<dbReference type="GO" id="GO:0034220">
    <property type="term" value="P:monoatomic ion transmembrane transport"/>
    <property type="evidence" value="ECO:0007669"/>
    <property type="project" value="UniProtKB-KW"/>
</dbReference>
<keyword evidence="2" id="KW-0521">NADP</keyword>
<proteinExistence type="inferred from homology"/>
<dbReference type="PRINTS" id="PR01577">
    <property type="entry name" value="KCNABCHANNEL"/>
</dbReference>
<evidence type="ECO:0000256" key="2">
    <source>
        <dbReference type="ARBA" id="ARBA00022857"/>
    </source>
</evidence>
<dbReference type="InterPro" id="IPR023210">
    <property type="entry name" value="NADP_OxRdtase_dom"/>
</dbReference>
<dbReference type="InterPro" id="IPR036812">
    <property type="entry name" value="NAD(P)_OxRdtase_dom_sf"/>
</dbReference>
<evidence type="ECO:0000313" key="5">
    <source>
        <dbReference type="EMBL" id="SFB77222.1"/>
    </source>
</evidence>
<dbReference type="OrthoDB" id="9804790at2"/>
<feature type="domain" description="NADP-dependent oxidoreductase" evidence="4">
    <location>
        <begin position="15"/>
        <end position="313"/>
    </location>
</feature>
<accession>A0A1I1DS56</accession>
<protein>
    <submittedName>
        <fullName evidence="5">Voltage-dependent potassium channel beta subunit, animal</fullName>
    </submittedName>
</protein>
<dbReference type="EMBL" id="FOKY01000003">
    <property type="protein sequence ID" value="SFB77222.1"/>
    <property type="molecule type" value="Genomic_DNA"/>
</dbReference>
<dbReference type="RefSeq" id="WP_092318748.1">
    <property type="nucleotide sequence ID" value="NZ_FOKY01000003.1"/>
</dbReference>
<evidence type="ECO:0000313" key="6">
    <source>
        <dbReference type="Proteomes" id="UP000240042"/>
    </source>
</evidence>
<dbReference type="STRING" id="34097.SAMN02745150_00737"/>
<dbReference type="PANTHER" id="PTHR43150:SF2">
    <property type="entry name" value="HYPERKINETIC, ISOFORM M"/>
    <property type="match status" value="1"/>
</dbReference>
<keyword evidence="5" id="KW-0813">Transport</keyword>
<dbReference type="AlphaFoldDB" id="A0A1I1DS56"/>
<gene>
    <name evidence="5" type="ORF">SAMN02745150_00737</name>
</gene>
<dbReference type="InterPro" id="IPR005399">
    <property type="entry name" value="K_chnl_volt-dep_bsu_KCNAB-rel"/>
</dbReference>
<sequence>MNYRHLGKTGLQVSEISLGGWLTYGNTTEKETTFDIIDKAYELGINFFDCANVYAYGESEKVMGKILNRYPRDTYVITTKAFWPMNELPNGRGLSRKHVFEQVHASLERMNMDYIDIFYCHRFDSESDLYETLRTIDDFIRQGKILYMGVSEWTASQIIEGLKVQDQYLLDRMVVNQPVYNLINRSIEPEIVSACINNGLGIVAFSPIAQGFLSGKYRKGKEIPKDSRAANEKTNTFIEKYLTPNNLDRIQQFITIAENKSCTPSQLAIAWILHKPGISSALMGASHVEQIEENVKATDIELTEQDMIEIEKIFA</sequence>
<keyword evidence="5" id="KW-0407">Ion channel</keyword>
<dbReference type="Proteomes" id="UP000240042">
    <property type="component" value="Unassembled WGS sequence"/>
</dbReference>
<keyword evidence="5" id="KW-0406">Ion transport</keyword>
<dbReference type="GO" id="GO:0005829">
    <property type="term" value="C:cytosol"/>
    <property type="evidence" value="ECO:0007669"/>
    <property type="project" value="UniProtKB-ARBA"/>
</dbReference>
<dbReference type="PANTHER" id="PTHR43150">
    <property type="entry name" value="HYPERKINETIC, ISOFORM M"/>
    <property type="match status" value="1"/>
</dbReference>